<keyword evidence="7 10" id="KW-0030">Aminoacyl-tRNA synthetase</keyword>
<dbReference type="InterPro" id="IPR002301">
    <property type="entry name" value="Ile-tRNA-ligase"/>
</dbReference>
<dbReference type="AlphaFoldDB" id="A0A397ZK88"/>
<keyword evidence="6 10" id="KW-0648">Protein biosynthesis</keyword>
<dbReference type="Pfam" id="PF19302">
    <property type="entry name" value="DUF5915"/>
    <property type="match status" value="1"/>
</dbReference>
<dbReference type="GO" id="GO:0002161">
    <property type="term" value="F:aminoacyl-tRNA deacylase activity"/>
    <property type="evidence" value="ECO:0007669"/>
    <property type="project" value="InterPro"/>
</dbReference>
<dbReference type="Pfam" id="PF00133">
    <property type="entry name" value="tRNA-synt_1"/>
    <property type="match status" value="1"/>
</dbReference>
<dbReference type="SUPFAM" id="SSF47323">
    <property type="entry name" value="Anticodon-binding domain of a subclass of class I aminoacyl-tRNA synthetases"/>
    <property type="match status" value="1"/>
</dbReference>
<feature type="region of interest" description="Disordered" evidence="11">
    <location>
        <begin position="271"/>
        <end position="293"/>
    </location>
</feature>
<dbReference type="NCBIfam" id="TIGR00392">
    <property type="entry name" value="ileS"/>
    <property type="match status" value="1"/>
</dbReference>
<evidence type="ECO:0000259" key="12">
    <source>
        <dbReference type="Pfam" id="PF00133"/>
    </source>
</evidence>
<evidence type="ECO:0000256" key="7">
    <source>
        <dbReference type="ARBA" id="ARBA00023146"/>
    </source>
</evidence>
<evidence type="ECO:0000256" key="8">
    <source>
        <dbReference type="ARBA" id="ARBA00032665"/>
    </source>
</evidence>
<dbReference type="SUPFAM" id="SSF50677">
    <property type="entry name" value="ValRS/IleRS/LeuRS editing domain"/>
    <property type="match status" value="1"/>
</dbReference>
<comment type="catalytic activity">
    <reaction evidence="9">
        <text>tRNA(Ile) + L-isoleucine + ATP = L-isoleucyl-tRNA(Ile) + AMP + diphosphate</text>
        <dbReference type="Rhea" id="RHEA:11060"/>
        <dbReference type="Rhea" id="RHEA-COMP:9666"/>
        <dbReference type="Rhea" id="RHEA-COMP:9695"/>
        <dbReference type="ChEBI" id="CHEBI:30616"/>
        <dbReference type="ChEBI" id="CHEBI:33019"/>
        <dbReference type="ChEBI" id="CHEBI:58045"/>
        <dbReference type="ChEBI" id="CHEBI:78442"/>
        <dbReference type="ChEBI" id="CHEBI:78528"/>
        <dbReference type="ChEBI" id="CHEBI:456215"/>
        <dbReference type="EC" id="6.1.1.5"/>
    </reaction>
</comment>
<feature type="compositionally biased region" description="Basic and acidic residues" evidence="11">
    <location>
        <begin position="271"/>
        <end position="281"/>
    </location>
</feature>
<dbReference type="GO" id="GO:0005524">
    <property type="term" value="F:ATP binding"/>
    <property type="evidence" value="ECO:0007669"/>
    <property type="project" value="UniProtKB-KW"/>
</dbReference>
<reference evidence="13 14" key="1">
    <citation type="submission" date="2018-06" db="EMBL/GenBank/DDBJ databases">
        <title>WGS assembly of Brassica rapa FPsc.</title>
        <authorList>
            <person name="Bowman J."/>
            <person name="Kohchi T."/>
            <person name="Yamato K."/>
            <person name="Jenkins J."/>
            <person name="Shu S."/>
            <person name="Ishizaki K."/>
            <person name="Yamaoka S."/>
            <person name="Nishihama R."/>
            <person name="Nakamura Y."/>
            <person name="Berger F."/>
            <person name="Adam C."/>
            <person name="Aki S."/>
            <person name="Althoff F."/>
            <person name="Araki T."/>
            <person name="Arteaga-Vazquez M."/>
            <person name="Balasubrmanian S."/>
            <person name="Bauer D."/>
            <person name="Boehm C."/>
            <person name="Briginshaw L."/>
            <person name="Caballero-Perez J."/>
            <person name="Catarino B."/>
            <person name="Chen F."/>
            <person name="Chiyoda S."/>
            <person name="Chovatia M."/>
            <person name="Davies K."/>
            <person name="Delmans M."/>
            <person name="Demura T."/>
            <person name="Dierschke T."/>
            <person name="Dolan L."/>
            <person name="Dorantes-Acosta A."/>
            <person name="Eklund D."/>
            <person name="Florent S."/>
            <person name="Flores-Sandoval E."/>
            <person name="Fujiyama A."/>
            <person name="Fukuzawa H."/>
            <person name="Galik B."/>
            <person name="Grimanelli D."/>
            <person name="Grimwood J."/>
            <person name="Grossniklaus U."/>
            <person name="Hamada T."/>
            <person name="Haseloff J."/>
            <person name="Hetherington A."/>
            <person name="Higo A."/>
            <person name="Hirakawa Y."/>
            <person name="Hundley H."/>
            <person name="Ikeda Y."/>
            <person name="Inoue K."/>
            <person name="Inoue S."/>
            <person name="Ishida S."/>
            <person name="Jia Q."/>
            <person name="Kakita M."/>
            <person name="Kanazawa T."/>
            <person name="Kawai Y."/>
            <person name="Kawashima T."/>
            <person name="Kennedy M."/>
            <person name="Kinose K."/>
            <person name="Kinoshita T."/>
            <person name="Kohara Y."/>
            <person name="Koide E."/>
            <person name="Komatsu K."/>
            <person name="Kopischke S."/>
            <person name="Kubo M."/>
            <person name="Kyozuka J."/>
            <person name="Lagercrantz U."/>
            <person name="Lin S."/>
            <person name="Lindquist E."/>
            <person name="Lipzen A."/>
            <person name="Lu C."/>
            <person name="Luna E."/>
            <person name="Martienssen R."/>
            <person name="Minamino N."/>
            <person name="Mizutani M."/>
            <person name="Mizutani M."/>
            <person name="Mochizuki N."/>
            <person name="Monte I."/>
            <person name="Mosher R."/>
            <person name="Nagasaki H."/>
            <person name="Nakagami H."/>
            <person name="Naramoto S."/>
            <person name="Nishitani K."/>
            <person name="Ohtani M."/>
            <person name="Okamoto T."/>
            <person name="Okumura M."/>
            <person name="Phillips J."/>
            <person name="Pollak B."/>
            <person name="Reinders A."/>
            <person name="Roevekamp M."/>
            <person name="Sano R."/>
            <person name="Sawa S."/>
            <person name="Schmid M."/>
            <person name="Shirakawa M."/>
            <person name="Solano R."/>
            <person name="Spunde A."/>
            <person name="Suetsugu N."/>
            <person name="Sugano S."/>
            <person name="Sugiyama A."/>
            <person name="Sun R."/>
            <person name="Suzuki Y."/>
            <person name="Takenaka M."/>
            <person name="Takezawa D."/>
            <person name="Tomogane H."/>
            <person name="Tsuzuki M."/>
            <person name="Ueda T."/>
            <person name="Umeda M."/>
            <person name="Ward J."/>
            <person name="Watanabe Y."/>
            <person name="Yazaki K."/>
            <person name="Yokoyama R."/>
            <person name="Yoshitake Y."/>
            <person name="Yotsui I."/>
            <person name="Zachgo S."/>
            <person name="Schmutz J."/>
        </authorList>
    </citation>
    <scope>NUCLEOTIDE SEQUENCE [LARGE SCALE GENOMIC DNA]</scope>
    <source>
        <strain evidence="14">cv. B-3</strain>
    </source>
</reference>
<evidence type="ECO:0000256" key="10">
    <source>
        <dbReference type="RuleBase" id="RU363035"/>
    </source>
</evidence>
<dbReference type="GO" id="GO:0048608">
    <property type="term" value="P:reproductive structure development"/>
    <property type="evidence" value="ECO:0007669"/>
    <property type="project" value="UniProtKB-ARBA"/>
</dbReference>
<evidence type="ECO:0000256" key="5">
    <source>
        <dbReference type="ARBA" id="ARBA00022840"/>
    </source>
</evidence>
<comment type="similarity">
    <text evidence="1 10">Belongs to the class-I aminoacyl-tRNA synthetase family.</text>
</comment>
<dbReference type="InterPro" id="IPR023586">
    <property type="entry name" value="Ile-tRNA-ligase_type2"/>
</dbReference>
<dbReference type="GO" id="GO:0004822">
    <property type="term" value="F:isoleucine-tRNA ligase activity"/>
    <property type="evidence" value="ECO:0007669"/>
    <property type="project" value="UniProtKB-EC"/>
</dbReference>
<dbReference type="Proteomes" id="UP000264353">
    <property type="component" value="Chromosome A4"/>
</dbReference>
<dbReference type="GO" id="GO:0009791">
    <property type="term" value="P:post-embryonic development"/>
    <property type="evidence" value="ECO:0007669"/>
    <property type="project" value="UniProtKB-ARBA"/>
</dbReference>
<dbReference type="Gene3D" id="3.90.740.10">
    <property type="entry name" value="Valyl/Leucyl/Isoleucyl-tRNA synthetase, editing domain"/>
    <property type="match status" value="1"/>
</dbReference>
<dbReference type="SUPFAM" id="SSF52374">
    <property type="entry name" value="Nucleotidylyl transferase"/>
    <property type="match status" value="1"/>
</dbReference>
<feature type="domain" description="Aminoacyl-tRNA synthetase class Ia" evidence="12">
    <location>
        <begin position="19"/>
        <end position="601"/>
    </location>
</feature>
<dbReference type="PROSITE" id="PS00178">
    <property type="entry name" value="AA_TRNA_LIGASE_I"/>
    <property type="match status" value="1"/>
</dbReference>
<protein>
    <recommendedName>
        <fullName evidence="2">isoleucine--tRNA ligase</fullName>
        <ecNumber evidence="2">6.1.1.5</ecNumber>
    </recommendedName>
    <alternativeName>
        <fullName evidence="8">Isoleucyl-tRNA synthetase</fullName>
    </alternativeName>
</protein>
<organism evidence="13 14">
    <name type="scientific">Brassica campestris</name>
    <name type="common">Field mustard</name>
    <dbReference type="NCBI Taxonomy" id="3711"/>
    <lineage>
        <taxon>Eukaryota</taxon>
        <taxon>Viridiplantae</taxon>
        <taxon>Streptophyta</taxon>
        <taxon>Embryophyta</taxon>
        <taxon>Tracheophyta</taxon>
        <taxon>Spermatophyta</taxon>
        <taxon>Magnoliopsida</taxon>
        <taxon>eudicotyledons</taxon>
        <taxon>Gunneridae</taxon>
        <taxon>Pentapetalae</taxon>
        <taxon>rosids</taxon>
        <taxon>malvids</taxon>
        <taxon>Brassicales</taxon>
        <taxon>Brassicaceae</taxon>
        <taxon>Brassiceae</taxon>
        <taxon>Brassica</taxon>
    </lineage>
</organism>
<dbReference type="PANTHER" id="PTHR42780">
    <property type="entry name" value="SOLEUCYL-TRNA SYNTHETASE"/>
    <property type="match status" value="1"/>
</dbReference>
<evidence type="ECO:0000256" key="4">
    <source>
        <dbReference type="ARBA" id="ARBA00022741"/>
    </source>
</evidence>
<proteinExistence type="inferred from homology"/>
<evidence type="ECO:0000313" key="13">
    <source>
        <dbReference type="EMBL" id="RID66047.1"/>
    </source>
</evidence>
<dbReference type="EMBL" id="CM010631">
    <property type="protein sequence ID" value="RID66047.1"/>
    <property type="molecule type" value="Genomic_DNA"/>
</dbReference>
<evidence type="ECO:0000256" key="6">
    <source>
        <dbReference type="ARBA" id="ARBA00022917"/>
    </source>
</evidence>
<keyword evidence="3 10" id="KW-0436">Ligase</keyword>
<dbReference type="PANTHER" id="PTHR42780:SF1">
    <property type="entry name" value="ISOLEUCINE--TRNA LIGASE, CYTOPLASMIC"/>
    <property type="match status" value="1"/>
</dbReference>
<dbReference type="InterPro" id="IPR001412">
    <property type="entry name" value="aa-tRNA-synth_I_CS"/>
</dbReference>
<dbReference type="Gene3D" id="3.40.50.620">
    <property type="entry name" value="HUPs"/>
    <property type="match status" value="2"/>
</dbReference>
<dbReference type="InterPro" id="IPR009080">
    <property type="entry name" value="tRNAsynth_Ia_anticodon-bd"/>
</dbReference>
<dbReference type="EC" id="6.1.1.5" evidence="2"/>
<evidence type="ECO:0000256" key="1">
    <source>
        <dbReference type="ARBA" id="ARBA00005594"/>
    </source>
</evidence>
<evidence type="ECO:0000256" key="11">
    <source>
        <dbReference type="SAM" id="MobiDB-lite"/>
    </source>
</evidence>
<dbReference type="PRINTS" id="PR00984">
    <property type="entry name" value="TRNASYNTHILE"/>
</dbReference>
<dbReference type="GO" id="GO:0006428">
    <property type="term" value="P:isoleucyl-tRNA aminoacylation"/>
    <property type="evidence" value="ECO:0007669"/>
    <property type="project" value="InterPro"/>
</dbReference>
<keyword evidence="4 10" id="KW-0547">Nucleotide-binding</keyword>
<sequence>MEEVCEGKEFSFPREEENVLSFWTQIDAFKTQLKRTEHLPEYIFYDGPPFATGLPHYGHILAGTIKDIVTRYQTMTGHHVTRRFGWDCHGLPVENEIDKKLDIKRRDQVLQMGIDKYNEECRSIVTRYVEEWEKVITRTGRWIDFRNDYKTMDLPFMESVWWVFAQLFDKNLVYKGFKVMPYSTGCKTPLSNFEAGQNYKDVPDPEIMVTFPVIGDQDNAAFVAWTTTPWTLPSNLALCVNAKFVYVKVRNKNTGKVYVVAESRLSALPADKPKANADTKKANPKAKGGAKPDSVADSYEVLEKFNGDSLVGKKYEPLFEYFSDFSSEAFRVVADSYVTDDSGTGIVHCAPAFGEDDYRVCLENNIIKKGENLVVAVDDDGLFTERITHFSGRYVKDADKDIIEAVKAKGRLVKTGSFVHSYPFCWRSDTPLIYRAVPSWFVRVELLKEQLLENNKQTHWVPDYVKDKRFHNWLENARDWAVSRSRFWGTPLPIWISDDGEEIVVMDSVEKLEKLSGVKVFDLHRHHIDHITIPSSRGPEFGVLHRVEDVFDCWFESGSMPYAYIHYPFENKELFEKNFPGHFVAEGLDQTRGWYESIHYCSFPEAEGTRDERIEQSVTRMMTIIDLARNIRERHKLPLKTPLKEITVVHPDAEFLDDITGKLREYVLEELNVRSLVPCNDTLKYASLKAEPDFSALGKRLGKSMGLVAKEVKAMSQQDILRFEEAEKVTIAGHTLELTDIKIVRVFKRPDGLKETEIDANGDGDVLVILDLRADDSLYEAGVAREIVNRIQKLRKKSGLEPTDFVEVYIESLDKDVSALRQVLNSQEQYIKDTIGSSLLLSTLMPSHAVSHHHHQHACYVCFTPVILSEESFQNVSKLSFKISLARPALKFNEEAIIALYSGDVKFASGLQAYLLSRDHSNLKSEFQEGNGKITVSCVEKLPAVTVVLGDHLHLTVGDYLLSTTNS</sequence>
<evidence type="ECO:0000256" key="3">
    <source>
        <dbReference type="ARBA" id="ARBA00022598"/>
    </source>
</evidence>
<accession>A0A397ZK88</accession>
<evidence type="ECO:0000313" key="14">
    <source>
        <dbReference type="Proteomes" id="UP000264353"/>
    </source>
</evidence>
<evidence type="ECO:0000256" key="2">
    <source>
        <dbReference type="ARBA" id="ARBA00013165"/>
    </source>
</evidence>
<evidence type="ECO:0000256" key="9">
    <source>
        <dbReference type="ARBA" id="ARBA00048359"/>
    </source>
</evidence>
<gene>
    <name evidence="13" type="ORF">BRARA_D01213</name>
</gene>
<name>A0A397ZK88_BRACM</name>
<keyword evidence="5 10" id="KW-0067">ATP-binding</keyword>
<dbReference type="InterPro" id="IPR014729">
    <property type="entry name" value="Rossmann-like_a/b/a_fold"/>
</dbReference>
<dbReference type="InterPro" id="IPR002300">
    <property type="entry name" value="aa-tRNA-synth_Ia"/>
</dbReference>
<dbReference type="FunFam" id="3.40.50.620:FF:000023">
    <property type="entry name" value="Isoleucyl-tRNA synthetase,cytoplasmic"/>
    <property type="match status" value="1"/>
</dbReference>
<dbReference type="InterPro" id="IPR009008">
    <property type="entry name" value="Val/Leu/Ile-tRNA-synth_edit"/>
</dbReference>